<evidence type="ECO:0000259" key="1">
    <source>
        <dbReference type="Pfam" id="PF10040"/>
    </source>
</evidence>
<dbReference type="InterPro" id="IPR019267">
    <property type="entry name" value="CRISPR-assoc_Cas6_C"/>
</dbReference>
<gene>
    <name evidence="2" type="primary">cas6</name>
    <name evidence="2" type="ORF">IAA84_07770</name>
</gene>
<dbReference type="Pfam" id="PF10040">
    <property type="entry name" value="CRISPR_Cas6"/>
    <property type="match status" value="1"/>
</dbReference>
<organism evidence="2 3">
    <name type="scientific">Candidatus Alectryocaccomicrobium excrementavium</name>
    <dbReference type="NCBI Taxonomy" id="2840668"/>
    <lineage>
        <taxon>Bacteria</taxon>
        <taxon>Bacillati</taxon>
        <taxon>Bacillota</taxon>
        <taxon>Clostridia</taxon>
        <taxon>Candidatus Alectryocaccomicrobium</taxon>
    </lineage>
</organism>
<dbReference type="Gene3D" id="3.30.70.1900">
    <property type="match status" value="1"/>
</dbReference>
<feature type="domain" description="CRISPR-associated protein Cas6 C-terminal" evidence="1">
    <location>
        <begin position="127"/>
        <end position="242"/>
    </location>
</feature>
<protein>
    <submittedName>
        <fullName evidence="2">CRISPR system precrRNA processing endoribonuclease RAMP protein Cas6</fullName>
    </submittedName>
</protein>
<dbReference type="Proteomes" id="UP000824140">
    <property type="component" value="Unassembled WGS sequence"/>
</dbReference>
<evidence type="ECO:0000313" key="3">
    <source>
        <dbReference type="Proteomes" id="UP000824140"/>
    </source>
</evidence>
<reference evidence="2" key="2">
    <citation type="journal article" date="2021" name="PeerJ">
        <title>Extensive microbial diversity within the chicken gut microbiome revealed by metagenomics and culture.</title>
        <authorList>
            <person name="Gilroy R."/>
            <person name="Ravi A."/>
            <person name="Getino M."/>
            <person name="Pursley I."/>
            <person name="Horton D.L."/>
            <person name="Alikhan N.F."/>
            <person name="Baker D."/>
            <person name="Gharbi K."/>
            <person name="Hall N."/>
            <person name="Watson M."/>
            <person name="Adriaenssens E.M."/>
            <person name="Foster-Nyarko E."/>
            <person name="Jarju S."/>
            <person name="Secka A."/>
            <person name="Antonio M."/>
            <person name="Oren A."/>
            <person name="Chaudhuri R.R."/>
            <person name="La Ragione R."/>
            <person name="Hildebrand F."/>
            <person name="Pallen M.J."/>
        </authorList>
    </citation>
    <scope>NUCLEOTIDE SEQUENCE</scope>
    <source>
        <strain evidence="2">13766</strain>
    </source>
</reference>
<evidence type="ECO:0000313" key="2">
    <source>
        <dbReference type="EMBL" id="HIS92893.1"/>
    </source>
</evidence>
<name>A0A9D1K7G9_9FIRM</name>
<sequence length="253" mass="28603">MITRFQFTVSLPENTQADASWGYWLYSALLEQMPAEAAEWFHEQSFTPLSQYWIVDRAAPRACWRVSLLGDEAENLLLAPLEALSQLKLRECAQPLKVTLEGRERFATLGEFWNRAAEMPDAPSHQLRIWTPASFKSGGRYVIFPEARLILQNLAMRWNAIAPQGAISDEDALRMLEERISIRDYHLQTSRFLLKEQRIPGFSGQIWLQSRLPAPLAEIWKLLLLFADFAGIGIKTALGMGGTTLVQKSAGPA</sequence>
<dbReference type="EMBL" id="DVJN01000155">
    <property type="protein sequence ID" value="HIS92893.1"/>
    <property type="molecule type" value="Genomic_DNA"/>
</dbReference>
<accession>A0A9D1K7G9</accession>
<reference evidence="2" key="1">
    <citation type="submission" date="2020-10" db="EMBL/GenBank/DDBJ databases">
        <authorList>
            <person name="Gilroy R."/>
        </authorList>
    </citation>
    <scope>NUCLEOTIDE SEQUENCE</scope>
    <source>
        <strain evidence="2">13766</strain>
    </source>
</reference>
<comment type="caution">
    <text evidence="2">The sequence shown here is derived from an EMBL/GenBank/DDBJ whole genome shotgun (WGS) entry which is preliminary data.</text>
</comment>
<dbReference type="AlphaFoldDB" id="A0A9D1K7G9"/>
<proteinExistence type="predicted"/>
<dbReference type="CDD" id="cd21141">
    <property type="entry name" value="Cas6_III-like"/>
    <property type="match status" value="1"/>
</dbReference>